<evidence type="ECO:0000259" key="6">
    <source>
        <dbReference type="Pfam" id="PF13515"/>
    </source>
</evidence>
<keyword evidence="3 5" id="KW-1133">Transmembrane helix</keyword>
<evidence type="ECO:0000313" key="8">
    <source>
        <dbReference type="Proteomes" id="UP001337681"/>
    </source>
</evidence>
<protein>
    <submittedName>
        <fullName evidence="7">FUSC family protein</fullName>
    </submittedName>
</protein>
<keyword evidence="4 5" id="KW-0472">Membrane</keyword>
<evidence type="ECO:0000256" key="5">
    <source>
        <dbReference type="SAM" id="Phobius"/>
    </source>
</evidence>
<evidence type="ECO:0000313" key="7">
    <source>
        <dbReference type="EMBL" id="MEE1885918.1"/>
    </source>
</evidence>
<dbReference type="Pfam" id="PF13515">
    <property type="entry name" value="FUSC_2"/>
    <property type="match status" value="1"/>
</dbReference>
<proteinExistence type="predicted"/>
<dbReference type="InterPro" id="IPR049453">
    <property type="entry name" value="Memb_transporter_dom"/>
</dbReference>
<dbReference type="Proteomes" id="UP001337681">
    <property type="component" value="Unassembled WGS sequence"/>
</dbReference>
<evidence type="ECO:0000256" key="2">
    <source>
        <dbReference type="ARBA" id="ARBA00022692"/>
    </source>
</evidence>
<accession>A0ABU7H3X3</accession>
<reference evidence="7 8" key="1">
    <citation type="submission" date="2024-01" db="EMBL/GenBank/DDBJ databases">
        <title>Pedobacter sp. nov., isolated from oil-contaminated soil.</title>
        <authorList>
            <person name="Le N.T.T."/>
        </authorList>
    </citation>
    <scope>NUCLEOTIDE SEQUENCE [LARGE SCALE GENOMIC DNA]</scope>
    <source>
        <strain evidence="7 8">VNH31</strain>
    </source>
</reference>
<sequence length="185" mass="20573">MTINTKRRIKDFLVYATKCAVGTLVILTLTGIIEGLTYHDTIWCLLSMLLILSPDGTDSLTLAFNRIMANILGGGVGLIFLTLMPQMMDIWVVILVITTTLAIGYVCKLDASIRSALVAAIIITMPQDAIQSFNTPIERLIAVFSGCFVGILITIIFHFRKKDIFYLDLNSDKSDFSRLKNFDTK</sequence>
<evidence type="ECO:0000256" key="1">
    <source>
        <dbReference type="ARBA" id="ARBA00004141"/>
    </source>
</evidence>
<organism evidence="7 8">
    <name type="scientific">Pedobacter flavus</name>
    <dbReference type="NCBI Taxonomy" id="3113906"/>
    <lineage>
        <taxon>Bacteria</taxon>
        <taxon>Pseudomonadati</taxon>
        <taxon>Bacteroidota</taxon>
        <taxon>Sphingobacteriia</taxon>
        <taxon>Sphingobacteriales</taxon>
        <taxon>Sphingobacteriaceae</taxon>
        <taxon>Pedobacter</taxon>
    </lineage>
</organism>
<feature type="transmembrane region" description="Helical" evidence="5">
    <location>
        <begin position="12"/>
        <end position="32"/>
    </location>
</feature>
<evidence type="ECO:0000256" key="4">
    <source>
        <dbReference type="ARBA" id="ARBA00023136"/>
    </source>
</evidence>
<name>A0ABU7H3X3_9SPHI</name>
<comment type="subcellular location">
    <subcellularLocation>
        <location evidence="1">Membrane</location>
        <topology evidence="1">Multi-pass membrane protein</topology>
    </subcellularLocation>
</comment>
<feature type="domain" description="Integral membrane bound transporter" evidence="6">
    <location>
        <begin position="33"/>
        <end position="153"/>
    </location>
</feature>
<keyword evidence="8" id="KW-1185">Reference proteome</keyword>
<feature type="transmembrane region" description="Helical" evidence="5">
    <location>
        <begin position="90"/>
        <end position="107"/>
    </location>
</feature>
<keyword evidence="2 5" id="KW-0812">Transmembrane</keyword>
<feature type="transmembrane region" description="Helical" evidence="5">
    <location>
        <begin position="140"/>
        <end position="159"/>
    </location>
</feature>
<dbReference type="EMBL" id="JAZDQU010000002">
    <property type="protein sequence ID" value="MEE1885918.1"/>
    <property type="molecule type" value="Genomic_DNA"/>
</dbReference>
<dbReference type="RefSeq" id="WP_330146809.1">
    <property type="nucleotide sequence ID" value="NZ_JAZDQU010000002.1"/>
</dbReference>
<feature type="transmembrane region" description="Helical" evidence="5">
    <location>
        <begin position="67"/>
        <end position="84"/>
    </location>
</feature>
<evidence type="ECO:0000256" key="3">
    <source>
        <dbReference type="ARBA" id="ARBA00022989"/>
    </source>
</evidence>
<comment type="caution">
    <text evidence="7">The sequence shown here is derived from an EMBL/GenBank/DDBJ whole genome shotgun (WGS) entry which is preliminary data.</text>
</comment>
<gene>
    <name evidence="7" type="ORF">VRU49_10870</name>
</gene>